<proteinExistence type="predicted"/>
<reference evidence="7 8" key="1">
    <citation type="submission" date="2024-06" db="EMBL/GenBank/DDBJ databases">
        <title>The Natural Products Discovery Center: Release of the First 8490 Sequenced Strains for Exploring Actinobacteria Biosynthetic Diversity.</title>
        <authorList>
            <person name="Kalkreuter E."/>
            <person name="Kautsar S.A."/>
            <person name="Yang D."/>
            <person name="Bader C.D."/>
            <person name="Teijaro C.N."/>
            <person name="Fluegel L."/>
            <person name="Davis C.M."/>
            <person name="Simpson J.R."/>
            <person name="Lauterbach L."/>
            <person name="Steele A.D."/>
            <person name="Gui C."/>
            <person name="Meng S."/>
            <person name="Li G."/>
            <person name="Viehrig K."/>
            <person name="Ye F."/>
            <person name="Su P."/>
            <person name="Kiefer A.F."/>
            <person name="Nichols A."/>
            <person name="Cepeda A.J."/>
            <person name="Yan W."/>
            <person name="Fan B."/>
            <person name="Jiang Y."/>
            <person name="Adhikari A."/>
            <person name="Zheng C.-J."/>
            <person name="Schuster L."/>
            <person name="Cowan T.M."/>
            <person name="Smanski M.J."/>
            <person name="Chevrette M.G."/>
            <person name="De Carvalho L.P.S."/>
            <person name="Shen B."/>
        </authorList>
    </citation>
    <scope>NUCLEOTIDE SEQUENCE [LARGE SCALE GENOMIC DNA]</scope>
    <source>
        <strain evidence="7 8">NPDC049574</strain>
    </source>
</reference>
<feature type="transmembrane region" description="Helical" evidence="5">
    <location>
        <begin position="315"/>
        <end position="334"/>
    </location>
</feature>
<evidence type="ECO:0000256" key="4">
    <source>
        <dbReference type="ARBA" id="ARBA00023136"/>
    </source>
</evidence>
<dbReference type="Pfam" id="PF07690">
    <property type="entry name" value="MFS_1"/>
    <property type="match status" value="1"/>
</dbReference>
<comment type="caution">
    <text evidence="7">The sequence shown here is derived from an EMBL/GenBank/DDBJ whole genome shotgun (WGS) entry which is preliminary data.</text>
</comment>
<feature type="transmembrane region" description="Helical" evidence="5">
    <location>
        <begin position="127"/>
        <end position="150"/>
    </location>
</feature>
<evidence type="ECO:0000256" key="3">
    <source>
        <dbReference type="ARBA" id="ARBA00022989"/>
    </source>
</evidence>
<protein>
    <submittedName>
        <fullName evidence="7">MFS transporter</fullName>
    </submittedName>
</protein>
<feature type="domain" description="Major facilitator superfamily (MFS) profile" evidence="6">
    <location>
        <begin position="4"/>
        <end position="450"/>
    </location>
</feature>
<dbReference type="SUPFAM" id="SSF103473">
    <property type="entry name" value="MFS general substrate transporter"/>
    <property type="match status" value="1"/>
</dbReference>
<dbReference type="PANTHER" id="PTHR23501:SF197">
    <property type="entry name" value="COMD"/>
    <property type="match status" value="1"/>
</dbReference>
<feature type="transmembrane region" description="Helical" evidence="5">
    <location>
        <begin position="214"/>
        <end position="234"/>
    </location>
</feature>
<feature type="transmembrane region" description="Helical" evidence="5">
    <location>
        <begin position="383"/>
        <end position="403"/>
    </location>
</feature>
<dbReference type="PRINTS" id="PR01036">
    <property type="entry name" value="TCRTETB"/>
</dbReference>
<dbReference type="RefSeq" id="WP_364451243.1">
    <property type="nucleotide sequence ID" value="NZ_JBFARM010000005.1"/>
</dbReference>
<feature type="transmembrane region" description="Helical" evidence="5">
    <location>
        <begin position="340"/>
        <end position="362"/>
    </location>
</feature>
<keyword evidence="2 5" id="KW-0812">Transmembrane</keyword>
<dbReference type="Gene3D" id="1.20.1250.20">
    <property type="entry name" value="MFS general substrate transporter like domains"/>
    <property type="match status" value="1"/>
</dbReference>
<gene>
    <name evidence="7" type="ORF">AB0K40_18940</name>
</gene>
<dbReference type="InterPro" id="IPR011701">
    <property type="entry name" value="MFS"/>
</dbReference>
<organism evidence="7 8">
    <name type="scientific">Nonomuraea bangladeshensis</name>
    <dbReference type="NCBI Taxonomy" id="404385"/>
    <lineage>
        <taxon>Bacteria</taxon>
        <taxon>Bacillati</taxon>
        <taxon>Actinomycetota</taxon>
        <taxon>Actinomycetes</taxon>
        <taxon>Streptosporangiales</taxon>
        <taxon>Streptosporangiaceae</taxon>
        <taxon>Nonomuraea</taxon>
    </lineage>
</organism>
<feature type="transmembrane region" description="Helical" evidence="5">
    <location>
        <begin position="94"/>
        <end position="115"/>
    </location>
</feature>
<feature type="transmembrane region" description="Helical" evidence="5">
    <location>
        <begin position="281"/>
        <end position="303"/>
    </location>
</feature>
<dbReference type="InterPro" id="IPR036259">
    <property type="entry name" value="MFS_trans_sf"/>
</dbReference>
<dbReference type="PROSITE" id="PS50850">
    <property type="entry name" value="MFS"/>
    <property type="match status" value="1"/>
</dbReference>
<name>A0ABV3H4Z9_9ACTN</name>
<feature type="transmembrane region" description="Helical" evidence="5">
    <location>
        <begin position="246"/>
        <end position="269"/>
    </location>
</feature>
<evidence type="ECO:0000259" key="6">
    <source>
        <dbReference type="PROSITE" id="PS50850"/>
    </source>
</evidence>
<feature type="transmembrane region" description="Helical" evidence="5">
    <location>
        <begin position="70"/>
        <end position="88"/>
    </location>
</feature>
<dbReference type="Proteomes" id="UP001552427">
    <property type="component" value="Unassembled WGS sequence"/>
</dbReference>
<feature type="transmembrane region" description="Helical" evidence="5">
    <location>
        <begin position="189"/>
        <end position="208"/>
    </location>
</feature>
<evidence type="ECO:0000313" key="8">
    <source>
        <dbReference type="Proteomes" id="UP001552427"/>
    </source>
</evidence>
<accession>A0ABV3H4Z9</accession>
<keyword evidence="4 5" id="KW-0472">Membrane</keyword>
<keyword evidence="3 5" id="KW-1133">Transmembrane helix</keyword>
<dbReference type="EMBL" id="JBFARM010000005">
    <property type="protein sequence ID" value="MEV4287589.1"/>
    <property type="molecule type" value="Genomic_DNA"/>
</dbReference>
<evidence type="ECO:0000313" key="7">
    <source>
        <dbReference type="EMBL" id="MEV4287589.1"/>
    </source>
</evidence>
<dbReference type="InterPro" id="IPR020846">
    <property type="entry name" value="MFS_dom"/>
</dbReference>
<dbReference type="PANTHER" id="PTHR23501">
    <property type="entry name" value="MAJOR FACILITATOR SUPERFAMILY"/>
    <property type="match status" value="1"/>
</dbReference>
<comment type="subcellular location">
    <subcellularLocation>
        <location evidence="1">Cell membrane</location>
        <topology evidence="1">Multi-pass membrane protein</topology>
    </subcellularLocation>
</comment>
<feature type="transmembrane region" description="Helical" evidence="5">
    <location>
        <begin position="156"/>
        <end position="177"/>
    </location>
</feature>
<sequence length="465" mass="47258">MGLVVTGLILAMLLAALDQTIMAPALPVVAGDLGGLDQMPGVVTAYLVAATVSMPVYGKLGDRYGRKPTLQAAVVVFVTGAVLCALATSMPQLIAFRVVQGLGGGGLMIGAQATIGELVSPRERGRFLGYFGSAYVVAAVGGPLIGGFLIDRVSWRWIFAIYPPLGLLALVLLTVALRLPRPEGGRRPLDVAGALALGALVVGVVLVGQTREPVYLLVAAGGLAGWLVSARYAADPVMPLRLFRERAFAVPVAISLLIGFALFGTITYMPAYLQIAHRAGATQAGLLVTALMGGVLAATIVSGRLITRTGRYKPFPVAGTAVAAAGLALVGLTAGSPPALAASMLVTGLGVGLVMQVMLLAAQNAVPYADLGTATSSVTFVRQIGASAGVAVVGAFITLRSGISATESPAALPDGVRESFATAVPPVFGAMAPLLVVAFGLALALPARPLRTTAHADDIPVKENS</sequence>
<evidence type="ECO:0000256" key="2">
    <source>
        <dbReference type="ARBA" id="ARBA00022692"/>
    </source>
</evidence>
<keyword evidence="8" id="KW-1185">Reference proteome</keyword>
<feature type="transmembrane region" description="Helical" evidence="5">
    <location>
        <begin position="40"/>
        <end position="58"/>
    </location>
</feature>
<feature type="transmembrane region" description="Helical" evidence="5">
    <location>
        <begin position="423"/>
        <end position="445"/>
    </location>
</feature>
<evidence type="ECO:0000256" key="5">
    <source>
        <dbReference type="SAM" id="Phobius"/>
    </source>
</evidence>
<dbReference type="Gene3D" id="1.20.1720.10">
    <property type="entry name" value="Multidrug resistance protein D"/>
    <property type="match status" value="1"/>
</dbReference>
<evidence type="ECO:0000256" key="1">
    <source>
        <dbReference type="ARBA" id="ARBA00004651"/>
    </source>
</evidence>